<keyword evidence="13" id="KW-1185">Reference proteome</keyword>
<evidence type="ECO:0000256" key="10">
    <source>
        <dbReference type="ARBA" id="ARBA00023264"/>
    </source>
</evidence>
<sequence>MYIFIINPIAGNGKAKRIFSQIKETKQYHKINKKVFVTKYNGHAEEIAKKIVDFPSIKVLIVISGDGTLHEVINGMKEKRHLPIAFIPGGSGNDFARGNQIMKNPLHIFQSIIEDENASPYWIGTFHFNGTKRHFVNSIGIGFDAEVAKCANESVMKKWLNTIGLGRLIYLFALIKTLFRFKLFDVELGLDGKRYHYKKCLMVLAGNHQYIGGGLKILPDATIQEKYFSVLIIHGVSKRKILALFATVLWGGHTKFPGVSILKAEELNIKQIKLNRPIYYQVDGETAIFKACTITKEDKPIQIMGTKYQVKSAND</sequence>
<dbReference type="PANTHER" id="PTHR12358">
    <property type="entry name" value="SPHINGOSINE KINASE"/>
    <property type="match status" value="1"/>
</dbReference>
<keyword evidence="3" id="KW-0444">Lipid biosynthesis</keyword>
<keyword evidence="9" id="KW-0594">Phospholipid biosynthesis</keyword>
<evidence type="ECO:0000256" key="4">
    <source>
        <dbReference type="ARBA" id="ARBA00022679"/>
    </source>
</evidence>
<organism evidence="12 13">
    <name type="scientific">Cerasibacillus quisquiliarum</name>
    <dbReference type="NCBI Taxonomy" id="227865"/>
    <lineage>
        <taxon>Bacteria</taxon>
        <taxon>Bacillati</taxon>
        <taxon>Bacillota</taxon>
        <taxon>Bacilli</taxon>
        <taxon>Bacillales</taxon>
        <taxon>Bacillaceae</taxon>
        <taxon>Cerasibacillus</taxon>
    </lineage>
</organism>
<dbReference type="PANTHER" id="PTHR12358:SF54">
    <property type="entry name" value="SPHINGOSINE KINASE RELATED PROTEIN"/>
    <property type="match status" value="1"/>
</dbReference>
<comment type="caution">
    <text evidence="12">The sequence shown here is derived from an EMBL/GenBank/DDBJ whole genome shotgun (WGS) entry which is preliminary data.</text>
</comment>
<dbReference type="InterPro" id="IPR017438">
    <property type="entry name" value="ATP-NAD_kinase_N"/>
</dbReference>
<proteinExistence type="inferred from homology"/>
<accession>A0A511V344</accession>
<dbReference type="EMBL" id="BJXW01000046">
    <property type="protein sequence ID" value="GEN32491.1"/>
    <property type="molecule type" value="Genomic_DNA"/>
</dbReference>
<dbReference type="InterPro" id="IPR005218">
    <property type="entry name" value="Diacylglycerol/lipid_kinase"/>
</dbReference>
<reference evidence="12 13" key="1">
    <citation type="submission" date="2019-07" db="EMBL/GenBank/DDBJ databases">
        <title>Whole genome shotgun sequence of Cerasibacillus quisquiliarum NBRC 102429.</title>
        <authorList>
            <person name="Hosoyama A."/>
            <person name="Uohara A."/>
            <person name="Ohji S."/>
            <person name="Ichikawa N."/>
        </authorList>
    </citation>
    <scope>NUCLEOTIDE SEQUENCE [LARGE SCALE GENOMIC DNA]</scope>
    <source>
        <strain evidence="12 13">NBRC 102429</strain>
    </source>
</reference>
<evidence type="ECO:0000259" key="11">
    <source>
        <dbReference type="PROSITE" id="PS50146"/>
    </source>
</evidence>
<keyword evidence="5" id="KW-0547">Nucleotide-binding</keyword>
<dbReference type="Pfam" id="PF19279">
    <property type="entry name" value="YegS_C"/>
    <property type="match status" value="1"/>
</dbReference>
<evidence type="ECO:0000256" key="1">
    <source>
        <dbReference type="ARBA" id="ARBA00001946"/>
    </source>
</evidence>
<evidence type="ECO:0000256" key="7">
    <source>
        <dbReference type="ARBA" id="ARBA00022840"/>
    </source>
</evidence>
<keyword evidence="7" id="KW-0067">ATP-binding</keyword>
<evidence type="ECO:0000256" key="9">
    <source>
        <dbReference type="ARBA" id="ARBA00023209"/>
    </source>
</evidence>
<dbReference type="GO" id="GO:0005524">
    <property type="term" value="F:ATP binding"/>
    <property type="evidence" value="ECO:0007669"/>
    <property type="project" value="UniProtKB-KW"/>
</dbReference>
<evidence type="ECO:0000256" key="2">
    <source>
        <dbReference type="ARBA" id="ARBA00005983"/>
    </source>
</evidence>
<keyword evidence="4" id="KW-0808">Transferase</keyword>
<keyword evidence="8" id="KW-0443">Lipid metabolism</keyword>
<name>A0A511V344_9BACI</name>
<dbReference type="InterPro" id="IPR001206">
    <property type="entry name" value="Diacylglycerol_kinase_cat_dom"/>
</dbReference>
<dbReference type="SMART" id="SM00046">
    <property type="entry name" value="DAGKc"/>
    <property type="match status" value="1"/>
</dbReference>
<protein>
    <submittedName>
        <fullName evidence="12">Diacylglycerol kinase</fullName>
    </submittedName>
</protein>
<evidence type="ECO:0000256" key="8">
    <source>
        <dbReference type="ARBA" id="ARBA00023098"/>
    </source>
</evidence>
<evidence type="ECO:0000256" key="5">
    <source>
        <dbReference type="ARBA" id="ARBA00022741"/>
    </source>
</evidence>
<dbReference type="Gene3D" id="2.60.200.40">
    <property type="match status" value="1"/>
</dbReference>
<dbReference type="NCBIfam" id="TIGR00147">
    <property type="entry name" value="YegS/Rv2252/BmrU family lipid kinase"/>
    <property type="match status" value="1"/>
</dbReference>
<keyword evidence="6 12" id="KW-0418">Kinase</keyword>
<dbReference type="InterPro" id="IPR045540">
    <property type="entry name" value="YegS/DAGK_C"/>
</dbReference>
<dbReference type="InterPro" id="IPR050187">
    <property type="entry name" value="Lipid_Phosphate_FormReg"/>
</dbReference>
<dbReference type="Proteomes" id="UP000321491">
    <property type="component" value="Unassembled WGS sequence"/>
</dbReference>
<comment type="similarity">
    <text evidence="2">Belongs to the diacylglycerol/lipid kinase family.</text>
</comment>
<dbReference type="GO" id="GO:0016301">
    <property type="term" value="F:kinase activity"/>
    <property type="evidence" value="ECO:0007669"/>
    <property type="project" value="UniProtKB-KW"/>
</dbReference>
<dbReference type="InterPro" id="IPR016064">
    <property type="entry name" value="NAD/diacylglycerol_kinase_sf"/>
</dbReference>
<evidence type="ECO:0000313" key="12">
    <source>
        <dbReference type="EMBL" id="GEN32491.1"/>
    </source>
</evidence>
<dbReference type="Pfam" id="PF00781">
    <property type="entry name" value="DAGK_cat"/>
    <property type="match status" value="1"/>
</dbReference>
<keyword evidence="10" id="KW-1208">Phospholipid metabolism</keyword>
<dbReference type="PROSITE" id="PS50146">
    <property type="entry name" value="DAGK"/>
    <property type="match status" value="1"/>
</dbReference>
<comment type="cofactor">
    <cofactor evidence="1">
        <name>Mg(2+)</name>
        <dbReference type="ChEBI" id="CHEBI:18420"/>
    </cofactor>
</comment>
<dbReference type="GO" id="GO:0008654">
    <property type="term" value="P:phospholipid biosynthetic process"/>
    <property type="evidence" value="ECO:0007669"/>
    <property type="project" value="UniProtKB-KW"/>
</dbReference>
<evidence type="ECO:0000256" key="6">
    <source>
        <dbReference type="ARBA" id="ARBA00022777"/>
    </source>
</evidence>
<dbReference type="SUPFAM" id="SSF111331">
    <property type="entry name" value="NAD kinase/diacylglycerol kinase-like"/>
    <property type="match status" value="1"/>
</dbReference>
<dbReference type="RefSeq" id="WP_170226740.1">
    <property type="nucleotide sequence ID" value="NZ_BJXW01000046.1"/>
</dbReference>
<feature type="domain" description="DAGKc" evidence="11">
    <location>
        <begin position="1"/>
        <end position="130"/>
    </location>
</feature>
<gene>
    <name evidence="12" type="ORF">CQU01_27290</name>
</gene>
<dbReference type="Gene3D" id="3.40.50.10330">
    <property type="entry name" value="Probable inorganic polyphosphate/atp-NAD kinase, domain 1"/>
    <property type="match status" value="1"/>
</dbReference>
<evidence type="ECO:0000313" key="13">
    <source>
        <dbReference type="Proteomes" id="UP000321491"/>
    </source>
</evidence>
<dbReference type="AlphaFoldDB" id="A0A511V344"/>
<evidence type="ECO:0000256" key="3">
    <source>
        <dbReference type="ARBA" id="ARBA00022516"/>
    </source>
</evidence>